<evidence type="ECO:0000313" key="2">
    <source>
        <dbReference type="EMBL" id="GFU00469.1"/>
    </source>
</evidence>
<evidence type="ECO:0000256" key="1">
    <source>
        <dbReference type="SAM" id="MobiDB-lite"/>
    </source>
</evidence>
<keyword evidence="3" id="KW-1185">Reference proteome</keyword>
<accession>A0A8X6Q3R3</accession>
<dbReference type="EMBL" id="BMAW01027093">
    <property type="protein sequence ID" value="GFU00469.1"/>
    <property type="molecule type" value="Genomic_DNA"/>
</dbReference>
<comment type="caution">
    <text evidence="2">The sequence shown here is derived from an EMBL/GenBank/DDBJ whole genome shotgun (WGS) entry which is preliminary data.</text>
</comment>
<proteinExistence type="predicted"/>
<dbReference type="Proteomes" id="UP000887013">
    <property type="component" value="Unassembled WGS sequence"/>
</dbReference>
<sequence length="80" mass="9068">MESVDPGPYRDLSGERGRSREVSHKLVLLRRPVDTSYPIARLMMGRVKERVEGLLRGLWSQKLHGASVSVSVLNPRENIE</sequence>
<dbReference type="AlphaFoldDB" id="A0A8X6Q3R3"/>
<feature type="region of interest" description="Disordered" evidence="1">
    <location>
        <begin position="1"/>
        <end position="20"/>
    </location>
</feature>
<organism evidence="2 3">
    <name type="scientific">Nephila pilipes</name>
    <name type="common">Giant wood spider</name>
    <name type="synonym">Nephila maculata</name>
    <dbReference type="NCBI Taxonomy" id="299642"/>
    <lineage>
        <taxon>Eukaryota</taxon>
        <taxon>Metazoa</taxon>
        <taxon>Ecdysozoa</taxon>
        <taxon>Arthropoda</taxon>
        <taxon>Chelicerata</taxon>
        <taxon>Arachnida</taxon>
        <taxon>Araneae</taxon>
        <taxon>Araneomorphae</taxon>
        <taxon>Entelegynae</taxon>
        <taxon>Araneoidea</taxon>
        <taxon>Nephilidae</taxon>
        <taxon>Nephila</taxon>
    </lineage>
</organism>
<gene>
    <name evidence="2" type="ORF">NPIL_267121</name>
</gene>
<protein>
    <submittedName>
        <fullName evidence="2">Uncharacterized protein</fullName>
    </submittedName>
</protein>
<evidence type="ECO:0000313" key="3">
    <source>
        <dbReference type="Proteomes" id="UP000887013"/>
    </source>
</evidence>
<reference evidence="2" key="1">
    <citation type="submission" date="2020-08" db="EMBL/GenBank/DDBJ databases">
        <title>Multicomponent nature underlies the extraordinary mechanical properties of spider dragline silk.</title>
        <authorList>
            <person name="Kono N."/>
            <person name="Nakamura H."/>
            <person name="Mori M."/>
            <person name="Yoshida Y."/>
            <person name="Ohtoshi R."/>
            <person name="Malay A.D."/>
            <person name="Moran D.A.P."/>
            <person name="Tomita M."/>
            <person name="Numata K."/>
            <person name="Arakawa K."/>
        </authorList>
    </citation>
    <scope>NUCLEOTIDE SEQUENCE</scope>
</reference>
<name>A0A8X6Q3R3_NEPPI</name>